<keyword evidence="2" id="KW-1185">Reference proteome</keyword>
<reference evidence="1 2" key="1">
    <citation type="submission" date="2020-08" db="EMBL/GenBank/DDBJ databases">
        <title>Genomic Encyclopedia of Type Strains, Phase IV (KMG-IV): sequencing the most valuable type-strain genomes for metagenomic binning, comparative biology and taxonomic classification.</title>
        <authorList>
            <person name="Goeker M."/>
        </authorList>
    </citation>
    <scope>NUCLEOTIDE SEQUENCE [LARGE SCALE GENOMIC DNA]</scope>
    <source>
        <strain evidence="1 2">DSM 7051</strain>
    </source>
</reference>
<name>A0A7X0KK74_9HYPH</name>
<dbReference type="EMBL" id="JACHOU010000002">
    <property type="protein sequence ID" value="MBB6353758.1"/>
    <property type="molecule type" value="Genomic_DNA"/>
</dbReference>
<accession>A0A7X0KK74</accession>
<gene>
    <name evidence="1" type="ORF">GGR00_001526</name>
</gene>
<protein>
    <submittedName>
        <fullName evidence="1">Uncharacterized protein</fullName>
    </submittedName>
</protein>
<proteinExistence type="predicted"/>
<organism evidence="1 2">
    <name type="scientific">Aminobacter aganoensis</name>
    <dbReference type="NCBI Taxonomy" id="83264"/>
    <lineage>
        <taxon>Bacteria</taxon>
        <taxon>Pseudomonadati</taxon>
        <taxon>Pseudomonadota</taxon>
        <taxon>Alphaproteobacteria</taxon>
        <taxon>Hyphomicrobiales</taxon>
        <taxon>Phyllobacteriaceae</taxon>
        <taxon>Aminobacter</taxon>
    </lineage>
</organism>
<evidence type="ECO:0000313" key="1">
    <source>
        <dbReference type="EMBL" id="MBB6353758.1"/>
    </source>
</evidence>
<comment type="caution">
    <text evidence="1">The sequence shown here is derived from an EMBL/GenBank/DDBJ whole genome shotgun (WGS) entry which is preliminary data.</text>
</comment>
<dbReference type="Proteomes" id="UP000536262">
    <property type="component" value="Unassembled WGS sequence"/>
</dbReference>
<dbReference type="AlphaFoldDB" id="A0A7X0KK74"/>
<evidence type="ECO:0000313" key="2">
    <source>
        <dbReference type="Proteomes" id="UP000536262"/>
    </source>
</evidence>
<sequence length="82" mass="8856">MMAITREEITSVLGPVDDELVAELMETGASAEELREAWGWLHNDEALMGAGRPLPGTRVGRLIEMLEPDEDEACTSFGPGPS</sequence>